<dbReference type="Gene3D" id="3.40.50.1110">
    <property type="entry name" value="SGNH hydrolase"/>
    <property type="match status" value="1"/>
</dbReference>
<evidence type="ECO:0000313" key="2">
    <source>
        <dbReference type="Proteomes" id="UP000277498"/>
    </source>
</evidence>
<evidence type="ECO:0000313" key="1">
    <source>
        <dbReference type="EMBL" id="VDC32750.1"/>
    </source>
</evidence>
<dbReference type="SUPFAM" id="SSF52266">
    <property type="entry name" value="SGNH hydrolase"/>
    <property type="match status" value="1"/>
</dbReference>
<dbReference type="EMBL" id="UXAW01000094">
    <property type="protein sequence ID" value="VDC32750.1"/>
    <property type="molecule type" value="Genomic_DNA"/>
</dbReference>
<proteinExistence type="predicted"/>
<dbReference type="InterPro" id="IPR036514">
    <property type="entry name" value="SGNH_hydro_sf"/>
</dbReference>
<name>A0A3P5XPB7_9RHOB</name>
<dbReference type="Proteomes" id="UP000277498">
    <property type="component" value="Unassembled WGS sequence"/>
</dbReference>
<evidence type="ECO:0008006" key="3">
    <source>
        <dbReference type="Google" id="ProtNLM"/>
    </source>
</evidence>
<gene>
    <name evidence="1" type="ORF">XINFAN_03432</name>
</gene>
<organism evidence="1 2">
    <name type="scientific">Pseudogemmobacter humi</name>
    <dbReference type="NCBI Taxonomy" id="2483812"/>
    <lineage>
        <taxon>Bacteria</taxon>
        <taxon>Pseudomonadati</taxon>
        <taxon>Pseudomonadota</taxon>
        <taxon>Alphaproteobacteria</taxon>
        <taxon>Rhodobacterales</taxon>
        <taxon>Paracoccaceae</taxon>
        <taxon>Pseudogemmobacter</taxon>
    </lineage>
</organism>
<keyword evidence="2" id="KW-1185">Reference proteome</keyword>
<dbReference type="AlphaFoldDB" id="A0A3P5XPB7"/>
<sequence length="313" mass="33857">MGVRVRMAVWIGFGAVVLAALALAAWKLRAEPRFAPGAGLDAAERARHYPAPLPPPDGPVRVYHLGHSLTGRDMPAMLAQLAGHDWNSQLGWGASLDQHWRGEVPGFAEENAAPVFRPAHEAAGSGDYPVFVLTEMIGLADAIRWHDSPAALARWVQRIREGRADARIYLYETWHPLDEAPDWPARLEADLPGLWEAHLLRPVLESGERIHVIPGGQVMAAVAREAEAGRIPGLSGAGDLFGDDIHFNDLGAWLVAQTHYAVIYGRSPLGLPARLNRADGSPADAPPDEAVRIMQGIVWRVVTSYPPTGVGGE</sequence>
<dbReference type="GO" id="GO:0016788">
    <property type="term" value="F:hydrolase activity, acting on ester bonds"/>
    <property type="evidence" value="ECO:0007669"/>
    <property type="project" value="UniProtKB-ARBA"/>
</dbReference>
<protein>
    <recommendedName>
        <fullName evidence="3">SGNH hydrolase-type esterase domain-containing protein</fullName>
    </recommendedName>
</protein>
<reference evidence="1 2" key="1">
    <citation type="submission" date="2018-11" db="EMBL/GenBank/DDBJ databases">
        <authorList>
            <person name="Criscuolo A."/>
        </authorList>
    </citation>
    <scope>NUCLEOTIDE SEQUENCE [LARGE SCALE GENOMIC DNA]</scope>
    <source>
        <strain evidence="1">ACIP111625</strain>
    </source>
</reference>
<accession>A0A3P5XPB7</accession>